<feature type="compositionally biased region" description="Low complexity" evidence="1">
    <location>
        <begin position="110"/>
        <end position="127"/>
    </location>
</feature>
<dbReference type="PANTHER" id="PTHR33052">
    <property type="entry name" value="DUF4228 DOMAIN PROTEIN-RELATED"/>
    <property type="match status" value="1"/>
</dbReference>
<dbReference type="Proteomes" id="UP000235145">
    <property type="component" value="Unassembled WGS sequence"/>
</dbReference>
<reference evidence="2 3" key="1">
    <citation type="journal article" date="2017" name="Nat. Commun.">
        <title>Genome assembly with in vitro proximity ligation data and whole-genome triplication in lettuce.</title>
        <authorList>
            <person name="Reyes-Chin-Wo S."/>
            <person name="Wang Z."/>
            <person name="Yang X."/>
            <person name="Kozik A."/>
            <person name="Arikit S."/>
            <person name="Song C."/>
            <person name="Xia L."/>
            <person name="Froenicke L."/>
            <person name="Lavelle D.O."/>
            <person name="Truco M.J."/>
            <person name="Xia R."/>
            <person name="Zhu S."/>
            <person name="Xu C."/>
            <person name="Xu H."/>
            <person name="Xu X."/>
            <person name="Cox K."/>
            <person name="Korf I."/>
            <person name="Meyers B.C."/>
            <person name="Michelmore R.W."/>
        </authorList>
    </citation>
    <scope>NUCLEOTIDE SEQUENCE [LARGE SCALE GENOMIC DNA]</scope>
    <source>
        <strain evidence="3">cv. Salinas</strain>
        <tissue evidence="2">Seedlings</tissue>
    </source>
</reference>
<dbReference type="Gramene" id="rna-gnl|WGS:NBSK|LSAT_8X69441_mrna">
    <property type="protein sequence ID" value="cds-PLY96188.1"/>
    <property type="gene ID" value="gene-LSAT_8X69441"/>
</dbReference>
<keyword evidence="3" id="KW-1185">Reference proteome</keyword>
<name>A0A9R1UUY8_LACSA</name>
<accession>A0A9R1UUY8</accession>
<protein>
    <submittedName>
        <fullName evidence="2">Uncharacterized protein</fullName>
    </submittedName>
</protein>
<evidence type="ECO:0000313" key="3">
    <source>
        <dbReference type="Proteomes" id="UP000235145"/>
    </source>
</evidence>
<dbReference type="InterPro" id="IPR025322">
    <property type="entry name" value="PADRE_dom"/>
</dbReference>
<dbReference type="AlphaFoldDB" id="A0A9R1UUY8"/>
<organism evidence="2 3">
    <name type="scientific">Lactuca sativa</name>
    <name type="common">Garden lettuce</name>
    <dbReference type="NCBI Taxonomy" id="4236"/>
    <lineage>
        <taxon>Eukaryota</taxon>
        <taxon>Viridiplantae</taxon>
        <taxon>Streptophyta</taxon>
        <taxon>Embryophyta</taxon>
        <taxon>Tracheophyta</taxon>
        <taxon>Spermatophyta</taxon>
        <taxon>Magnoliopsida</taxon>
        <taxon>eudicotyledons</taxon>
        <taxon>Gunneridae</taxon>
        <taxon>Pentapetalae</taxon>
        <taxon>asterids</taxon>
        <taxon>campanulids</taxon>
        <taxon>Asterales</taxon>
        <taxon>Asteraceae</taxon>
        <taxon>Cichorioideae</taxon>
        <taxon>Cichorieae</taxon>
        <taxon>Lactucinae</taxon>
        <taxon>Lactuca</taxon>
    </lineage>
</organism>
<gene>
    <name evidence="2" type="ORF">LSAT_V11C800417000</name>
</gene>
<feature type="region of interest" description="Disordered" evidence="1">
    <location>
        <begin position="110"/>
        <end position="135"/>
    </location>
</feature>
<dbReference type="Pfam" id="PF14009">
    <property type="entry name" value="PADRE"/>
    <property type="match status" value="1"/>
</dbReference>
<dbReference type="OrthoDB" id="736928at2759"/>
<comment type="caution">
    <text evidence="2">The sequence shown here is derived from an EMBL/GenBank/DDBJ whole genome shotgun (WGS) entry which is preliminary data.</text>
</comment>
<sequence length="165" mass="18306">MGACFSCKRSNQKVTTKTIRVVHLDGSLEDYEDPATVEQVISNFPKHFLCTPIQILQDGLVPLKLDHQLETGQIYFMLPISTINFNASPMDLTSLTRKLTNIAKTSRCPTKSISTSPSTSSVCASKPNSPNRFLDRRHGETQEECLLNSPKSPLWKPILATITEG</sequence>
<dbReference type="EMBL" id="NBSK02000008">
    <property type="protein sequence ID" value="KAJ0193542.1"/>
    <property type="molecule type" value="Genomic_DNA"/>
</dbReference>
<evidence type="ECO:0000313" key="2">
    <source>
        <dbReference type="EMBL" id="KAJ0193542.1"/>
    </source>
</evidence>
<evidence type="ECO:0000256" key="1">
    <source>
        <dbReference type="SAM" id="MobiDB-lite"/>
    </source>
</evidence>
<proteinExistence type="predicted"/>